<keyword evidence="5" id="KW-1133">Transmembrane helix</keyword>
<keyword evidence="7" id="KW-0325">Glycoprotein</keyword>
<accession>G5BXJ6</accession>
<dbReference type="PANTHER" id="PTHR32178:SF8">
    <property type="entry name" value="PROTEIN FAM187B"/>
    <property type="match status" value="1"/>
</dbReference>
<evidence type="ECO:0000313" key="9">
    <source>
        <dbReference type="EMBL" id="EHB14007.1"/>
    </source>
</evidence>
<evidence type="ECO:0000256" key="6">
    <source>
        <dbReference type="ARBA" id="ARBA00023136"/>
    </source>
</evidence>
<keyword evidence="4 8" id="KW-0732">Signal</keyword>
<evidence type="ECO:0000313" key="10">
    <source>
        <dbReference type="Proteomes" id="UP000006813"/>
    </source>
</evidence>
<evidence type="ECO:0000256" key="8">
    <source>
        <dbReference type="SAM" id="SignalP"/>
    </source>
</evidence>
<dbReference type="EMBL" id="JH172334">
    <property type="protein sequence ID" value="EHB14007.1"/>
    <property type="molecule type" value="Genomic_DNA"/>
</dbReference>
<protein>
    <submittedName>
        <fullName evidence="9">Protein FAM187B</fullName>
    </submittedName>
</protein>
<dbReference type="InterPro" id="IPR039311">
    <property type="entry name" value="FAM187A/B"/>
</dbReference>
<evidence type="ECO:0000256" key="3">
    <source>
        <dbReference type="ARBA" id="ARBA00022692"/>
    </source>
</evidence>
<sequence length="173" mass="19259">MAPRVVLLSQSAVLATLWLISLSFPTLWPQSSISCSHKSPCHGALLSGNEIVLKCDHPGALWYFSSILEEALFLINSMHNIKNLPGGSLQLINPQPSQSGLYSCQDNHNTLIVEYEIDFQDVTTLHITHKTLDQQPLQNETLMLGGKVLIFTQWEPWQDCNHCGVPGNSIMHN</sequence>
<feature type="signal peptide" evidence="8">
    <location>
        <begin position="1"/>
        <end position="23"/>
    </location>
</feature>
<dbReference type="Proteomes" id="UP000006813">
    <property type="component" value="Unassembled WGS sequence"/>
</dbReference>
<reference evidence="9 10" key="1">
    <citation type="journal article" date="2011" name="Nature">
        <title>Genome sequencing reveals insights into physiology and longevity of the naked mole rat.</title>
        <authorList>
            <person name="Kim E.B."/>
            <person name="Fang X."/>
            <person name="Fushan A.A."/>
            <person name="Huang Z."/>
            <person name="Lobanov A.V."/>
            <person name="Han L."/>
            <person name="Marino S.M."/>
            <person name="Sun X."/>
            <person name="Turanov A.A."/>
            <person name="Yang P."/>
            <person name="Yim S.H."/>
            <person name="Zhao X."/>
            <person name="Kasaikina M.V."/>
            <person name="Stoletzki N."/>
            <person name="Peng C."/>
            <person name="Polak P."/>
            <person name="Xiong Z."/>
            <person name="Kiezun A."/>
            <person name="Zhu Y."/>
            <person name="Chen Y."/>
            <person name="Kryukov G.V."/>
            <person name="Zhang Q."/>
            <person name="Peshkin L."/>
            <person name="Yang L."/>
            <person name="Bronson R.T."/>
            <person name="Buffenstein R."/>
            <person name="Wang B."/>
            <person name="Han C."/>
            <person name="Li Q."/>
            <person name="Chen L."/>
            <person name="Zhao W."/>
            <person name="Sunyaev S.R."/>
            <person name="Park T.J."/>
            <person name="Zhang G."/>
            <person name="Wang J."/>
            <person name="Gladyshev V.N."/>
        </authorList>
    </citation>
    <scope>NUCLEOTIDE SEQUENCE [LARGE SCALE GENOMIC DNA]</scope>
</reference>
<dbReference type="InterPro" id="IPR036179">
    <property type="entry name" value="Ig-like_dom_sf"/>
</dbReference>
<dbReference type="GO" id="GO:0016020">
    <property type="term" value="C:membrane"/>
    <property type="evidence" value="ECO:0007669"/>
    <property type="project" value="UniProtKB-SubCell"/>
</dbReference>
<keyword evidence="3" id="KW-0812">Transmembrane</keyword>
<keyword evidence="6" id="KW-0472">Membrane</keyword>
<dbReference type="STRING" id="10181.G5BXJ6"/>
<feature type="chain" id="PRO_5003474844" evidence="8">
    <location>
        <begin position="24"/>
        <end position="173"/>
    </location>
</feature>
<dbReference type="AlphaFoldDB" id="G5BXJ6"/>
<proteinExistence type="inferred from homology"/>
<evidence type="ECO:0000256" key="2">
    <source>
        <dbReference type="ARBA" id="ARBA00008727"/>
    </source>
</evidence>
<organism evidence="9 10">
    <name type="scientific">Heterocephalus glaber</name>
    <name type="common">Naked mole rat</name>
    <dbReference type="NCBI Taxonomy" id="10181"/>
    <lineage>
        <taxon>Eukaryota</taxon>
        <taxon>Metazoa</taxon>
        <taxon>Chordata</taxon>
        <taxon>Craniata</taxon>
        <taxon>Vertebrata</taxon>
        <taxon>Euteleostomi</taxon>
        <taxon>Mammalia</taxon>
        <taxon>Eutheria</taxon>
        <taxon>Euarchontoglires</taxon>
        <taxon>Glires</taxon>
        <taxon>Rodentia</taxon>
        <taxon>Hystricomorpha</taxon>
        <taxon>Bathyergidae</taxon>
        <taxon>Heterocephalus</taxon>
    </lineage>
</organism>
<gene>
    <name evidence="9" type="ORF">GW7_18379</name>
</gene>
<dbReference type="PROSITE" id="PS51257">
    <property type="entry name" value="PROKAR_LIPOPROTEIN"/>
    <property type="match status" value="1"/>
</dbReference>
<comment type="subcellular location">
    <subcellularLocation>
        <location evidence="1">Membrane</location>
        <topology evidence="1">Single-pass type I membrane protein</topology>
    </subcellularLocation>
</comment>
<evidence type="ECO:0000256" key="4">
    <source>
        <dbReference type="ARBA" id="ARBA00022729"/>
    </source>
</evidence>
<evidence type="ECO:0000256" key="5">
    <source>
        <dbReference type="ARBA" id="ARBA00022989"/>
    </source>
</evidence>
<comment type="similarity">
    <text evidence="2">Belongs to the FAM187 family.</text>
</comment>
<name>G5BXJ6_HETGA</name>
<dbReference type="PANTHER" id="PTHR32178">
    <property type="entry name" value="FAM187"/>
    <property type="match status" value="1"/>
</dbReference>
<evidence type="ECO:0000256" key="7">
    <source>
        <dbReference type="ARBA" id="ARBA00023180"/>
    </source>
</evidence>
<dbReference type="SUPFAM" id="SSF48726">
    <property type="entry name" value="Immunoglobulin"/>
    <property type="match status" value="1"/>
</dbReference>
<evidence type="ECO:0000256" key="1">
    <source>
        <dbReference type="ARBA" id="ARBA00004479"/>
    </source>
</evidence>
<dbReference type="InParanoid" id="G5BXJ6"/>